<dbReference type="PANTHER" id="PTHR11098:SF1">
    <property type="entry name" value="NICOTINATE PHOSPHORIBOSYLTRANSFERASE"/>
    <property type="match status" value="1"/>
</dbReference>
<keyword evidence="14" id="KW-1185">Reference proteome</keyword>
<comment type="similarity">
    <text evidence="2 9">Belongs to the NAPRTase family.</text>
</comment>
<comment type="catalytic activity">
    <reaction evidence="8 9">
        <text>5-phospho-alpha-D-ribose 1-diphosphate + nicotinate + ATP + H2O = nicotinate beta-D-ribonucleotide + ADP + phosphate + diphosphate</text>
        <dbReference type="Rhea" id="RHEA:36163"/>
        <dbReference type="ChEBI" id="CHEBI:15377"/>
        <dbReference type="ChEBI" id="CHEBI:30616"/>
        <dbReference type="ChEBI" id="CHEBI:32544"/>
        <dbReference type="ChEBI" id="CHEBI:33019"/>
        <dbReference type="ChEBI" id="CHEBI:43474"/>
        <dbReference type="ChEBI" id="CHEBI:57502"/>
        <dbReference type="ChEBI" id="CHEBI:58017"/>
        <dbReference type="ChEBI" id="CHEBI:456216"/>
        <dbReference type="EC" id="6.3.4.21"/>
    </reaction>
</comment>
<dbReference type="Pfam" id="PF04095">
    <property type="entry name" value="NAPRTase"/>
    <property type="match status" value="1"/>
</dbReference>
<comment type="pathway">
    <text evidence="1 9">Cofactor biosynthesis; NAD(+) biosynthesis; nicotinate D-ribonucleotide from nicotinate: step 1/1.</text>
</comment>
<feature type="domain" description="Nicotinate phosphoribosyltransferase C-terminal" evidence="12">
    <location>
        <begin position="382"/>
        <end position="440"/>
    </location>
</feature>
<dbReference type="Pfam" id="PF17956">
    <property type="entry name" value="NAPRTase_C"/>
    <property type="match status" value="1"/>
</dbReference>
<dbReference type="SUPFAM" id="SSF54675">
    <property type="entry name" value="Nicotinate/Quinolinate PRTase N-terminal domain-like"/>
    <property type="match status" value="1"/>
</dbReference>
<dbReference type="GO" id="GO:0004516">
    <property type="term" value="F:nicotinate phosphoribosyltransferase activity"/>
    <property type="evidence" value="ECO:0007669"/>
    <property type="project" value="UniProtKB-UniRule"/>
</dbReference>
<dbReference type="CDD" id="cd01570">
    <property type="entry name" value="NAPRTase_A"/>
    <property type="match status" value="1"/>
</dbReference>
<dbReference type="STRING" id="1121391.SAMN02745206_01053"/>
<accession>A0A1M4XL54</accession>
<feature type="domain" description="Nicotinate phosphoribosyltransferase N-terminal" evidence="11">
    <location>
        <begin position="11"/>
        <end position="133"/>
    </location>
</feature>
<evidence type="ECO:0000313" key="13">
    <source>
        <dbReference type="EMBL" id="SHE94170.1"/>
    </source>
</evidence>
<dbReference type="InterPro" id="IPR040727">
    <property type="entry name" value="NAPRTase_N"/>
</dbReference>
<evidence type="ECO:0000256" key="1">
    <source>
        <dbReference type="ARBA" id="ARBA00004952"/>
    </source>
</evidence>
<keyword evidence="7 9" id="KW-0808">Transferase</keyword>
<dbReference type="PIRSF" id="PIRSF000484">
    <property type="entry name" value="NAPRT"/>
    <property type="match status" value="1"/>
</dbReference>
<dbReference type="InterPro" id="IPR036068">
    <property type="entry name" value="Nicotinate_pribotase-like_C"/>
</dbReference>
<dbReference type="InterPro" id="IPR041525">
    <property type="entry name" value="N/Namide_PRibTrfase"/>
</dbReference>
<gene>
    <name evidence="13" type="ORF">SAMN02745206_01053</name>
</gene>
<dbReference type="GO" id="GO:0047280">
    <property type="term" value="F:nicotinamide phosphoribosyltransferase activity"/>
    <property type="evidence" value="ECO:0007669"/>
    <property type="project" value="UniProtKB-ARBA"/>
</dbReference>
<feature type="domain" description="Nicotinate/nicotinamide phosphoribosyltransferase" evidence="10">
    <location>
        <begin position="155"/>
        <end position="345"/>
    </location>
</feature>
<evidence type="ECO:0000256" key="3">
    <source>
        <dbReference type="ARBA" id="ARBA00013236"/>
    </source>
</evidence>
<evidence type="ECO:0000259" key="10">
    <source>
        <dbReference type="Pfam" id="PF04095"/>
    </source>
</evidence>
<dbReference type="SUPFAM" id="SSF51690">
    <property type="entry name" value="Nicotinate/Quinolinate PRTase C-terminal domain-like"/>
    <property type="match status" value="1"/>
</dbReference>
<dbReference type="NCBIfam" id="NF006696">
    <property type="entry name" value="PRK09243.1-3"/>
    <property type="match status" value="1"/>
</dbReference>
<dbReference type="InterPro" id="IPR007229">
    <property type="entry name" value="Nic_PRibTrfase-Fam"/>
</dbReference>
<keyword evidence="4" id="KW-0597">Phosphoprotein</keyword>
<evidence type="ECO:0000256" key="4">
    <source>
        <dbReference type="ARBA" id="ARBA00022553"/>
    </source>
</evidence>
<name>A0A1M4XL54_9BACT</name>
<evidence type="ECO:0000256" key="6">
    <source>
        <dbReference type="ARBA" id="ARBA00022642"/>
    </source>
</evidence>
<dbReference type="GO" id="GO:0034355">
    <property type="term" value="P:NAD+ biosynthetic process via the salvage pathway"/>
    <property type="evidence" value="ECO:0007669"/>
    <property type="project" value="TreeGrafter"/>
</dbReference>
<evidence type="ECO:0000259" key="11">
    <source>
        <dbReference type="Pfam" id="PF17767"/>
    </source>
</evidence>
<evidence type="ECO:0000256" key="8">
    <source>
        <dbReference type="ARBA" id="ARBA00048668"/>
    </source>
</evidence>
<keyword evidence="13" id="KW-0328">Glycosyltransferase</keyword>
<evidence type="ECO:0000259" key="12">
    <source>
        <dbReference type="Pfam" id="PF17956"/>
    </source>
</evidence>
<keyword evidence="5 9" id="KW-0436">Ligase</keyword>
<dbReference type="InterPro" id="IPR013785">
    <property type="entry name" value="Aldolase_TIM"/>
</dbReference>
<dbReference type="AlphaFoldDB" id="A0A1M4XL54"/>
<dbReference type="EC" id="6.3.4.21" evidence="3 9"/>
<dbReference type="UniPathway" id="UPA00253">
    <property type="reaction ID" value="UER00457"/>
</dbReference>
<dbReference type="Pfam" id="PF17767">
    <property type="entry name" value="NAPRTase_N"/>
    <property type="match status" value="1"/>
</dbReference>
<dbReference type="InterPro" id="IPR041619">
    <property type="entry name" value="NAPRTase_C"/>
</dbReference>
<comment type="function">
    <text evidence="9">Catalyzes the first step in the biosynthesis of NAD from nicotinic acid, the ATP-dependent synthesis of beta-nicotinate D-ribonucleotide from nicotinate and 5-phospho-D-ribose 1-phosphate.</text>
</comment>
<dbReference type="FunFam" id="3.20.20.70:FF:000076">
    <property type="entry name" value="Nicotinate phosphoribosyltransferase"/>
    <property type="match status" value="1"/>
</dbReference>
<protein>
    <recommendedName>
        <fullName evidence="3 9">Nicotinate phosphoribosyltransferase</fullName>
        <ecNumber evidence="3 9">6.3.4.21</ecNumber>
    </recommendedName>
</protein>
<evidence type="ECO:0000256" key="7">
    <source>
        <dbReference type="ARBA" id="ARBA00022679"/>
    </source>
</evidence>
<dbReference type="PANTHER" id="PTHR11098">
    <property type="entry name" value="NICOTINATE PHOSPHORIBOSYLTRANSFERASE"/>
    <property type="match status" value="1"/>
</dbReference>
<reference evidence="14" key="1">
    <citation type="submission" date="2016-11" db="EMBL/GenBank/DDBJ databases">
        <authorList>
            <person name="Varghese N."/>
            <person name="Submissions S."/>
        </authorList>
    </citation>
    <scope>NUCLEOTIDE SEQUENCE [LARGE SCALE GENOMIC DNA]</scope>
    <source>
        <strain evidence="14">DSM 9756</strain>
    </source>
</reference>
<dbReference type="NCBIfam" id="NF009131">
    <property type="entry name" value="PRK12484.1"/>
    <property type="match status" value="1"/>
</dbReference>
<dbReference type="NCBIfam" id="TIGR01513">
    <property type="entry name" value="NAPRTase_put"/>
    <property type="match status" value="1"/>
</dbReference>
<evidence type="ECO:0000256" key="9">
    <source>
        <dbReference type="RuleBase" id="RU365100"/>
    </source>
</evidence>
<dbReference type="Gene3D" id="3.20.140.10">
    <property type="entry name" value="nicotinate phosphoribosyltransferase"/>
    <property type="match status" value="1"/>
</dbReference>
<comment type="PTM">
    <text evidence="9">Transiently phosphorylated on a His residue during the reaction cycle. Phosphorylation strongly increases the affinity for substrates and increases the rate of nicotinate D-ribonucleotide production. Dephosphorylation regenerates the low-affinity form of the enzyme, leading to product release.</text>
</comment>
<dbReference type="InterPro" id="IPR006405">
    <property type="entry name" value="Nic_PRibTrfase_pncB"/>
</dbReference>
<dbReference type="Proteomes" id="UP000184076">
    <property type="component" value="Unassembled WGS sequence"/>
</dbReference>
<evidence type="ECO:0000256" key="5">
    <source>
        <dbReference type="ARBA" id="ARBA00022598"/>
    </source>
</evidence>
<evidence type="ECO:0000313" key="14">
    <source>
        <dbReference type="Proteomes" id="UP000184076"/>
    </source>
</evidence>
<dbReference type="OrthoDB" id="9771406at2"/>
<keyword evidence="6 9" id="KW-0662">Pyridine nucleotide biosynthesis</keyword>
<dbReference type="EMBL" id="FQVB01000009">
    <property type="protein sequence ID" value="SHE94170.1"/>
    <property type="molecule type" value="Genomic_DNA"/>
</dbReference>
<organism evidence="13 14">
    <name type="scientific">Desulfacinum infernum DSM 9756</name>
    <dbReference type="NCBI Taxonomy" id="1121391"/>
    <lineage>
        <taxon>Bacteria</taxon>
        <taxon>Pseudomonadati</taxon>
        <taxon>Thermodesulfobacteriota</taxon>
        <taxon>Syntrophobacteria</taxon>
        <taxon>Syntrophobacterales</taxon>
        <taxon>Syntrophobacteraceae</taxon>
        <taxon>Desulfacinum</taxon>
    </lineage>
</organism>
<evidence type="ECO:0000256" key="2">
    <source>
        <dbReference type="ARBA" id="ARBA00010897"/>
    </source>
</evidence>
<sequence length="463" mass="52121">MHLWNGYHPEMVTDYYQFTMAASYWKEGMEGTATFSLFVRDYPPHRAYFVAAGLESLAAAIQEYRFHPDSLEYLRSLGKFPKGFLDYLARFRFTGSVRALPEGRIFFSQEPLLEVTAPILQGQLLETLALNTLHLETLLASKAARCVAAARGRPLVDFSLRRTQGVDAGLKTARSSYITGFQGTSNVLAGRLYGIPVYGTMAHSYITSFQHEMDAFRAYARVFPDNTVLLLDTYDTLSAAEKAVLLAKELQKQGKALRGVRLDSGDLLHLSQKVKDLFRHHGLDEVAVMASGNLDEYRLEELLSQGACIDAAGIGTRLGVSADAPYLDMAYKLVEYDGRPIVKLSPGKTTWVGRKQVFRSYGSSGVMEEDVLGLAEEEIPGTEPLLLDIFRNGERVRPEESLQDIRRRFQEDWARLPEKYKVLRPTERYPVRISDALRTLQDRVTRARKREEVGDLGGVRSEE</sequence>
<proteinExistence type="inferred from homology"/>
<dbReference type="GO" id="GO:0005829">
    <property type="term" value="C:cytosol"/>
    <property type="evidence" value="ECO:0007669"/>
    <property type="project" value="TreeGrafter"/>
</dbReference>
<dbReference type="Gene3D" id="3.20.20.70">
    <property type="entry name" value="Aldolase class I"/>
    <property type="match status" value="1"/>
</dbReference>
<dbReference type="RefSeq" id="WP_073037666.1">
    <property type="nucleotide sequence ID" value="NZ_FQVB01000009.1"/>
</dbReference>